<dbReference type="InterPro" id="IPR058626">
    <property type="entry name" value="MdtA-like_b-barrel"/>
</dbReference>
<evidence type="ECO:0000259" key="10">
    <source>
        <dbReference type="Pfam" id="PF25967"/>
    </source>
</evidence>
<evidence type="ECO:0000259" key="8">
    <source>
        <dbReference type="Pfam" id="PF25917"/>
    </source>
</evidence>
<protein>
    <submittedName>
        <fullName evidence="11">Multidrug transporter</fullName>
    </submittedName>
</protein>
<evidence type="ECO:0000256" key="5">
    <source>
        <dbReference type="ARBA" id="ARBA00022519"/>
    </source>
</evidence>
<evidence type="ECO:0000313" key="11">
    <source>
        <dbReference type="EMBL" id="KXS33408.1"/>
    </source>
</evidence>
<organism evidence="11 12">
    <name type="scientific">Candidatus Gallionella acididurans</name>
    <dbReference type="NCBI Taxonomy" id="1796491"/>
    <lineage>
        <taxon>Bacteria</taxon>
        <taxon>Pseudomonadati</taxon>
        <taxon>Pseudomonadota</taxon>
        <taxon>Betaproteobacteria</taxon>
        <taxon>Nitrosomonadales</taxon>
        <taxon>Gallionellaceae</taxon>
        <taxon>Gallionella</taxon>
    </lineage>
</organism>
<keyword evidence="5" id="KW-0997">Cell inner membrane</keyword>
<dbReference type="GO" id="GO:0015562">
    <property type="term" value="F:efflux transmembrane transporter activity"/>
    <property type="evidence" value="ECO:0007669"/>
    <property type="project" value="TreeGrafter"/>
</dbReference>
<feature type="domain" description="Multidrug resistance protein MdtA-like barrel-sandwich hybrid" evidence="8">
    <location>
        <begin position="72"/>
        <end position="215"/>
    </location>
</feature>
<evidence type="ECO:0000256" key="3">
    <source>
        <dbReference type="ARBA" id="ARBA00022448"/>
    </source>
</evidence>
<evidence type="ECO:0000259" key="9">
    <source>
        <dbReference type="Pfam" id="PF25944"/>
    </source>
</evidence>
<dbReference type="Gene3D" id="2.40.50.100">
    <property type="match status" value="1"/>
</dbReference>
<dbReference type="Proteomes" id="UP000070578">
    <property type="component" value="Unassembled WGS sequence"/>
</dbReference>
<feature type="domain" description="Multidrug resistance protein MdtA-like C-terminal permuted SH3" evidence="10">
    <location>
        <begin position="306"/>
        <end position="367"/>
    </location>
</feature>
<dbReference type="Pfam" id="PF25967">
    <property type="entry name" value="RND-MFP_C"/>
    <property type="match status" value="1"/>
</dbReference>
<evidence type="ECO:0000256" key="4">
    <source>
        <dbReference type="ARBA" id="ARBA00022475"/>
    </source>
</evidence>
<evidence type="ECO:0000256" key="6">
    <source>
        <dbReference type="ARBA" id="ARBA00023136"/>
    </source>
</evidence>
<dbReference type="InterPro" id="IPR058625">
    <property type="entry name" value="MdtA-like_BSH"/>
</dbReference>
<gene>
    <name evidence="11" type="ORF">AWT59_0434</name>
</gene>
<evidence type="ECO:0000256" key="2">
    <source>
        <dbReference type="ARBA" id="ARBA00009477"/>
    </source>
</evidence>
<proteinExistence type="inferred from homology"/>
<dbReference type="PANTHER" id="PTHR30469">
    <property type="entry name" value="MULTIDRUG RESISTANCE PROTEIN MDTA"/>
    <property type="match status" value="1"/>
</dbReference>
<dbReference type="SUPFAM" id="SSF111369">
    <property type="entry name" value="HlyD-like secretion proteins"/>
    <property type="match status" value="1"/>
</dbReference>
<reference evidence="11 12" key="1">
    <citation type="submission" date="2016-02" db="EMBL/GenBank/DDBJ databases">
        <authorList>
            <person name="Wen L."/>
            <person name="He K."/>
            <person name="Yang H."/>
        </authorList>
    </citation>
    <scope>NUCLEOTIDE SEQUENCE [LARGE SCALE GENOMIC DNA]</scope>
    <source>
        <strain evidence="11">ShG14-8</strain>
    </source>
</reference>
<dbReference type="GO" id="GO:1990281">
    <property type="term" value="C:efflux pump complex"/>
    <property type="evidence" value="ECO:0007669"/>
    <property type="project" value="TreeGrafter"/>
</dbReference>
<comment type="caution">
    <text evidence="11">The sequence shown here is derived from an EMBL/GenBank/DDBJ whole genome shotgun (WGS) entry which is preliminary data.</text>
</comment>
<accession>A0A139BX18</accession>
<dbReference type="PANTHER" id="PTHR30469:SF12">
    <property type="entry name" value="MULTIDRUG RESISTANCE PROTEIN MDTA"/>
    <property type="match status" value="1"/>
</dbReference>
<dbReference type="NCBIfam" id="NF008589">
    <property type="entry name" value="PRK11556.1"/>
    <property type="match status" value="1"/>
</dbReference>
<dbReference type="Pfam" id="PF25944">
    <property type="entry name" value="Beta-barrel_RND"/>
    <property type="match status" value="1"/>
</dbReference>
<feature type="domain" description="Multidrug resistance protein MdtA-like alpha-helical hairpin" evidence="7">
    <location>
        <begin position="113"/>
        <end position="182"/>
    </location>
</feature>
<dbReference type="Pfam" id="PF25917">
    <property type="entry name" value="BSH_RND"/>
    <property type="match status" value="1"/>
</dbReference>
<evidence type="ECO:0000256" key="1">
    <source>
        <dbReference type="ARBA" id="ARBA00004236"/>
    </source>
</evidence>
<evidence type="ECO:0000313" key="12">
    <source>
        <dbReference type="Proteomes" id="UP000070578"/>
    </source>
</evidence>
<dbReference type="NCBIfam" id="TIGR01730">
    <property type="entry name" value="RND_mfp"/>
    <property type="match status" value="1"/>
</dbReference>
<dbReference type="AlphaFoldDB" id="A0A139BX18"/>
<dbReference type="Pfam" id="PF25876">
    <property type="entry name" value="HH_MFP_RND"/>
    <property type="match status" value="1"/>
</dbReference>
<keyword evidence="6" id="KW-0472">Membrane</keyword>
<dbReference type="FunFam" id="2.40.420.20:FF:000001">
    <property type="entry name" value="Efflux RND transporter periplasmic adaptor subunit"/>
    <property type="match status" value="1"/>
</dbReference>
<dbReference type="Gene3D" id="1.10.287.470">
    <property type="entry name" value="Helix hairpin bin"/>
    <property type="match status" value="1"/>
</dbReference>
<comment type="similarity">
    <text evidence="2">Belongs to the membrane fusion protein (MFP) (TC 8.A.1) family.</text>
</comment>
<reference evidence="11 12" key="2">
    <citation type="submission" date="2016-03" db="EMBL/GenBank/DDBJ databases">
        <title>New uncultured bacterium of the family Gallionellaceae from acid mine drainage: description and reconstruction of genome based on metagenomic analysis of microbial community.</title>
        <authorList>
            <person name="Kadnikov V."/>
            <person name="Ivasenko D."/>
            <person name="Beletsky A."/>
            <person name="Mardanov A."/>
            <person name="Danilova E."/>
            <person name="Pimenov N."/>
            <person name="Karnachuk O."/>
            <person name="Ravin N."/>
        </authorList>
    </citation>
    <scope>NUCLEOTIDE SEQUENCE [LARGE SCALE GENOMIC DNA]</scope>
    <source>
        <strain evidence="11">ShG14-8</strain>
    </source>
</reference>
<dbReference type="Gene3D" id="2.40.30.170">
    <property type="match status" value="1"/>
</dbReference>
<keyword evidence="4" id="KW-1003">Cell membrane</keyword>
<dbReference type="InterPro" id="IPR058624">
    <property type="entry name" value="MdtA-like_HH"/>
</dbReference>
<dbReference type="InterPro" id="IPR058627">
    <property type="entry name" value="MdtA-like_C"/>
</dbReference>
<feature type="domain" description="Multidrug resistance protein MdtA-like beta-barrel" evidence="9">
    <location>
        <begin position="219"/>
        <end position="302"/>
    </location>
</feature>
<evidence type="ECO:0000259" key="7">
    <source>
        <dbReference type="Pfam" id="PF25876"/>
    </source>
</evidence>
<comment type="subcellular location">
    <subcellularLocation>
        <location evidence="1">Cell membrane</location>
    </subcellularLocation>
</comment>
<dbReference type="Gene3D" id="2.40.420.20">
    <property type="match status" value="1"/>
</dbReference>
<name>A0A139BX18_9PROT</name>
<sequence length="394" mass="42012">MRKIIFGVAALLLAGVLAFWIFHKPANAPAKPEDKKPVLGGGGKPMPVQAAMARAGDIDVYIDGLGTVTALNTATVKARVNGLLEHILFREGQTVKKGAVLAQIDPRPFQVILDQARGQLAHDQALLAGAKLDLDRYRVLWAKDSIAKQQVDDQEALVLQDEGTVLSDRAQVANAQLNVDFTRITAPLSGRLGIRQVDSGNMVSTTDINGVVVVTQIQPIYVLFAIPADNIPAVLARVHAGNRLSVDVFGRENKTRLATGKLLTLDNQINVTTGTVMVKAEFANTDENLFPNQFVNARLRVETRHNAILAPTAAIQRGTQGTFVYVVGRDQTVSIRPVTLGPVSGDIVAIEHGLAVGEQVVTDGTDKLRAGAKIEVTTPSARTTAGKSAGLSPQ</sequence>
<dbReference type="EMBL" id="LSLI01000006">
    <property type="protein sequence ID" value="KXS33408.1"/>
    <property type="molecule type" value="Genomic_DNA"/>
</dbReference>
<dbReference type="InterPro" id="IPR006143">
    <property type="entry name" value="RND_pump_MFP"/>
</dbReference>
<keyword evidence="3" id="KW-0813">Transport</keyword>
<dbReference type="GO" id="GO:0030313">
    <property type="term" value="C:cell envelope"/>
    <property type="evidence" value="ECO:0007669"/>
    <property type="project" value="UniProtKB-SubCell"/>
</dbReference>